<evidence type="ECO:0000313" key="2">
    <source>
        <dbReference type="EMBL" id="GFH21241.1"/>
    </source>
</evidence>
<dbReference type="AlphaFoldDB" id="A0A699ZGA0"/>
<feature type="signal peptide" evidence="1">
    <location>
        <begin position="1"/>
        <end position="21"/>
    </location>
</feature>
<feature type="chain" id="PRO_5025641147" evidence="1">
    <location>
        <begin position="22"/>
        <end position="94"/>
    </location>
</feature>
<organism evidence="2 3">
    <name type="scientific">Haematococcus lacustris</name>
    <name type="common">Green alga</name>
    <name type="synonym">Haematococcus pluvialis</name>
    <dbReference type="NCBI Taxonomy" id="44745"/>
    <lineage>
        <taxon>Eukaryota</taxon>
        <taxon>Viridiplantae</taxon>
        <taxon>Chlorophyta</taxon>
        <taxon>core chlorophytes</taxon>
        <taxon>Chlorophyceae</taxon>
        <taxon>CS clade</taxon>
        <taxon>Chlamydomonadales</taxon>
        <taxon>Haematococcaceae</taxon>
        <taxon>Haematococcus</taxon>
    </lineage>
</organism>
<proteinExistence type="predicted"/>
<protein>
    <submittedName>
        <fullName evidence="2">Uncharacterized protein cgl81</fullName>
    </submittedName>
</protein>
<evidence type="ECO:0000313" key="3">
    <source>
        <dbReference type="Proteomes" id="UP000485058"/>
    </source>
</evidence>
<keyword evidence="3" id="KW-1185">Reference proteome</keyword>
<keyword evidence="1" id="KW-0732">Signal</keyword>
<gene>
    <name evidence="2" type="ORF">HaLaN_18502</name>
</gene>
<name>A0A699ZGA0_HAELA</name>
<reference evidence="2 3" key="1">
    <citation type="submission" date="2020-02" db="EMBL/GenBank/DDBJ databases">
        <title>Draft genome sequence of Haematococcus lacustris strain NIES-144.</title>
        <authorList>
            <person name="Morimoto D."/>
            <person name="Nakagawa S."/>
            <person name="Yoshida T."/>
            <person name="Sawayama S."/>
        </authorList>
    </citation>
    <scope>NUCLEOTIDE SEQUENCE [LARGE SCALE GENOMIC DNA]</scope>
    <source>
        <strain evidence="2 3">NIES-144</strain>
    </source>
</reference>
<comment type="caution">
    <text evidence="2">The sequence shown here is derived from an EMBL/GenBank/DDBJ whole genome shotgun (WGS) entry which is preliminary data.</text>
</comment>
<evidence type="ECO:0000256" key="1">
    <source>
        <dbReference type="SAM" id="SignalP"/>
    </source>
</evidence>
<sequence length="94" mass="9490">MFKWSVEPVLLLSVTVLPGGCDIQLLSCKLRGSPLVESINDNLACVAGSSWVVVYLSAVSADEQRGPALAGHATGSRLGAAGGGPPSLLVASSL</sequence>
<dbReference type="EMBL" id="BLLF01001787">
    <property type="protein sequence ID" value="GFH21241.1"/>
    <property type="molecule type" value="Genomic_DNA"/>
</dbReference>
<accession>A0A699ZGA0</accession>
<dbReference type="Proteomes" id="UP000485058">
    <property type="component" value="Unassembled WGS sequence"/>
</dbReference>